<dbReference type="SUPFAM" id="SSF53720">
    <property type="entry name" value="ALDH-like"/>
    <property type="match status" value="1"/>
</dbReference>
<comment type="caution">
    <text evidence="6">The sequence shown here is derived from an EMBL/GenBank/DDBJ whole genome shotgun (WGS) entry which is preliminary data.</text>
</comment>
<dbReference type="InterPro" id="IPR015590">
    <property type="entry name" value="Aldehyde_DH_dom"/>
</dbReference>
<proteinExistence type="inferred from homology"/>
<evidence type="ECO:0000256" key="1">
    <source>
        <dbReference type="ARBA" id="ARBA00009986"/>
    </source>
</evidence>
<dbReference type="EMBL" id="LBNE01000009">
    <property type="protein sequence ID" value="KKO71163.1"/>
    <property type="molecule type" value="Genomic_DNA"/>
</dbReference>
<evidence type="ECO:0000313" key="9">
    <source>
        <dbReference type="Proteomes" id="UP000292039"/>
    </source>
</evidence>
<protein>
    <submittedName>
        <fullName evidence="6 7">Aldehyde dehydrogenase</fullName>
    </submittedName>
</protein>
<dbReference type="AlphaFoldDB" id="A0A171KQJ6"/>
<evidence type="ECO:0000256" key="4">
    <source>
        <dbReference type="RuleBase" id="RU003345"/>
    </source>
</evidence>
<dbReference type="InterPro" id="IPR029510">
    <property type="entry name" value="Ald_DH_CS_GLU"/>
</dbReference>
<keyword evidence="2 4" id="KW-0560">Oxidoreductase</keyword>
<dbReference type="GO" id="GO:0016620">
    <property type="term" value="F:oxidoreductase activity, acting on the aldehyde or oxo group of donors, NAD or NADP as acceptor"/>
    <property type="evidence" value="ECO:0007669"/>
    <property type="project" value="InterPro"/>
</dbReference>
<reference evidence="7 9" key="2">
    <citation type="submission" date="2019-02" db="EMBL/GenBank/DDBJ databases">
        <title>Genomic Encyclopedia of Type Strains, Phase IV (KMG-IV): sequencing the most valuable type-strain genomes for metagenomic binning, comparative biology and taxonomic classification.</title>
        <authorList>
            <person name="Goeker M."/>
        </authorList>
    </citation>
    <scope>NUCLEOTIDE SEQUENCE [LARGE SCALE GENOMIC DNA]</scope>
    <source>
        <strain evidence="7 9">DSM 16618</strain>
    </source>
</reference>
<evidence type="ECO:0000313" key="6">
    <source>
        <dbReference type="EMBL" id="KKO71163.1"/>
    </source>
</evidence>
<dbReference type="PROSITE" id="PS00070">
    <property type="entry name" value="ALDEHYDE_DEHYDR_CYS"/>
    <property type="match status" value="1"/>
</dbReference>
<dbReference type="EMBL" id="SGWZ01000001">
    <property type="protein sequence ID" value="RZS72934.1"/>
    <property type="molecule type" value="Genomic_DNA"/>
</dbReference>
<dbReference type="Pfam" id="PF00171">
    <property type="entry name" value="Aldedh"/>
    <property type="match status" value="1"/>
</dbReference>
<dbReference type="FunFam" id="3.40.605.10:FF:000007">
    <property type="entry name" value="NAD/NADP-dependent betaine aldehyde dehydrogenase"/>
    <property type="match status" value="1"/>
</dbReference>
<evidence type="ECO:0000256" key="3">
    <source>
        <dbReference type="PROSITE-ProRule" id="PRU10007"/>
    </source>
</evidence>
<evidence type="ECO:0000259" key="5">
    <source>
        <dbReference type="Pfam" id="PF00171"/>
    </source>
</evidence>
<dbReference type="FunFam" id="3.40.309.10:FF:000012">
    <property type="entry name" value="Betaine aldehyde dehydrogenase"/>
    <property type="match status" value="1"/>
</dbReference>
<evidence type="ECO:0000313" key="7">
    <source>
        <dbReference type="EMBL" id="RZS72934.1"/>
    </source>
</evidence>
<comment type="similarity">
    <text evidence="1 4">Belongs to the aldehyde dehydrogenase family.</text>
</comment>
<organism evidence="6 8">
    <name type="scientific">Kerstersia gyiorum</name>
    <dbReference type="NCBI Taxonomy" id="206506"/>
    <lineage>
        <taxon>Bacteria</taxon>
        <taxon>Pseudomonadati</taxon>
        <taxon>Pseudomonadota</taxon>
        <taxon>Betaproteobacteria</taxon>
        <taxon>Burkholderiales</taxon>
        <taxon>Alcaligenaceae</taxon>
        <taxon>Kerstersia</taxon>
    </lineage>
</organism>
<dbReference type="PATRIC" id="fig|206506.3.peg.2758"/>
<dbReference type="RefSeq" id="WP_068372882.1">
    <property type="nucleotide sequence ID" value="NZ_CBCSEB010000003.1"/>
</dbReference>
<dbReference type="Proteomes" id="UP000292039">
    <property type="component" value="Unassembled WGS sequence"/>
</dbReference>
<dbReference type="PROSITE" id="PS00687">
    <property type="entry name" value="ALDEHYDE_DEHYDR_GLU"/>
    <property type="match status" value="1"/>
</dbReference>
<sequence length="494" mass="52114">MAQVELLAAVQAFLARPHGSFIEGKAIAASRTLPVYNPANGETIATAGDSDADTVDQAVRSAHTALRDGRWSGLRPADRERILLAFTALVEAHAEELAQIETINQGKSINLSRALDTGATTEFMRYMAGWATKLHGESLDLSIAMPPGTRYTGYTRREPVGVVAGIVPWNFPLMIAAWKVMPALAAGCSVVIKPSPETPLSALRLAELALEAGVPPGVFNVVTGAGATGQALVSHPLIAKVSFTGSTQTGKLVGHAAVEHMARFTLELGGKNPMMVFGDADIGKAVQGVMLGGLLNQGQVCAAASRIYVHKSRHDEFVNALSAAVSTLTLGPGLDPGAQVNPVVSRRQQQAIEGYIESARQEGAKLAAGGKPVEAPGFFVQPTILSGVSQDMKVAREEIFGPVLSVLTFDTDEEAVQLANDSHYGLGASLWTSDISRAMNLIPRIEAGTVWVNTHVLLDPSMPFGGYKQSGIGREFGRHAVEGCTEIKSVCIAH</sequence>
<feature type="domain" description="Aldehyde dehydrogenase" evidence="5">
    <location>
        <begin position="30"/>
        <end position="490"/>
    </location>
</feature>
<name>A0A171KQJ6_9BURK</name>
<dbReference type="STRING" id="206506.AAV32_12975"/>
<dbReference type="Gene3D" id="3.40.605.10">
    <property type="entry name" value="Aldehyde Dehydrogenase, Chain A, domain 1"/>
    <property type="match status" value="1"/>
</dbReference>
<dbReference type="InterPro" id="IPR016162">
    <property type="entry name" value="Ald_DH_N"/>
</dbReference>
<dbReference type="InterPro" id="IPR016163">
    <property type="entry name" value="Ald_DH_C"/>
</dbReference>
<feature type="active site" evidence="3">
    <location>
        <position position="267"/>
    </location>
</feature>
<dbReference type="InterPro" id="IPR016160">
    <property type="entry name" value="Ald_DH_CS_CYS"/>
</dbReference>
<evidence type="ECO:0000313" key="8">
    <source>
        <dbReference type="Proteomes" id="UP000078084"/>
    </source>
</evidence>
<gene>
    <name evidence="6" type="ORF">AAV32_12975</name>
    <name evidence="7" type="ORF">EV679_0117</name>
</gene>
<reference evidence="6 8" key="1">
    <citation type="submission" date="2015-04" db="EMBL/GenBank/DDBJ databases">
        <title>Genome sequence of Kerstersia gyiorum CG1.</title>
        <authorList>
            <person name="Greninger A.L."/>
            <person name="Kozyreva V."/>
            <person name="Chaturvedi V."/>
        </authorList>
    </citation>
    <scope>NUCLEOTIDE SEQUENCE [LARGE SCALE GENOMIC DNA]</scope>
    <source>
        <strain evidence="6 8">CG1</strain>
    </source>
</reference>
<accession>A0A171KQJ6</accession>
<dbReference type="Gene3D" id="3.40.309.10">
    <property type="entry name" value="Aldehyde Dehydrogenase, Chain A, domain 2"/>
    <property type="match status" value="1"/>
</dbReference>
<keyword evidence="8" id="KW-1185">Reference proteome</keyword>
<dbReference type="Proteomes" id="UP000078084">
    <property type="component" value="Unassembled WGS sequence"/>
</dbReference>
<dbReference type="PANTHER" id="PTHR11699">
    <property type="entry name" value="ALDEHYDE DEHYDROGENASE-RELATED"/>
    <property type="match status" value="1"/>
</dbReference>
<evidence type="ECO:0000256" key="2">
    <source>
        <dbReference type="ARBA" id="ARBA00023002"/>
    </source>
</evidence>
<dbReference type="InterPro" id="IPR016161">
    <property type="entry name" value="Ald_DH/histidinol_DH"/>
</dbReference>
<dbReference type="OrthoDB" id="6187633at2"/>